<feature type="chain" id="PRO_5043855749" evidence="1">
    <location>
        <begin position="23"/>
        <end position="181"/>
    </location>
</feature>
<dbReference type="Proteomes" id="UP001388673">
    <property type="component" value="Unassembled WGS sequence"/>
</dbReference>
<keyword evidence="3" id="KW-1185">Reference proteome</keyword>
<sequence length="181" mass="19417">MQTPSRLLLSVLTLSLLSLIMGRAVPNTSVVVQEQGGEHIFGDWPETATAPPTEKKRKDVTNGERIKRGLTPLTPKNLYEPSRTHQLLPRLSQAPASTTNNNYGFSSCSDNPTVFAGGDRGTYTAVSVQAAVDQCAAFGSSNGYFAVQQISGTTYQCLTDLSSFSLDTCTPSNYGVYNTLA</sequence>
<accession>A0AAW0YZL6</accession>
<dbReference type="AlphaFoldDB" id="A0AAW0YZL6"/>
<reference evidence="2 3" key="1">
    <citation type="journal article" date="2024" name="bioRxiv">
        <title>Comparative genomics of Cryptococcus and Kwoniella reveals pathogenesis evolution and contrasting karyotype dynamics via intercentromeric recombination or chromosome fusion.</title>
        <authorList>
            <person name="Coelho M.A."/>
            <person name="David-Palma M."/>
            <person name="Shea T."/>
            <person name="Bowers K."/>
            <person name="McGinley-Smith S."/>
            <person name="Mohammad A.W."/>
            <person name="Gnirke A."/>
            <person name="Yurkov A.M."/>
            <person name="Nowrousian M."/>
            <person name="Sun S."/>
            <person name="Cuomo C.A."/>
            <person name="Heitman J."/>
        </authorList>
    </citation>
    <scope>NUCLEOTIDE SEQUENCE [LARGE SCALE GENOMIC DNA]</scope>
    <source>
        <strain evidence="2 3">CBS 13917</strain>
    </source>
</reference>
<dbReference type="KEGG" id="kne:92179905"/>
<evidence type="ECO:0000256" key="1">
    <source>
        <dbReference type="SAM" id="SignalP"/>
    </source>
</evidence>
<evidence type="ECO:0000313" key="3">
    <source>
        <dbReference type="Proteomes" id="UP001388673"/>
    </source>
</evidence>
<organism evidence="2 3">
    <name type="scientific">Kwoniella newhampshirensis</name>
    <dbReference type="NCBI Taxonomy" id="1651941"/>
    <lineage>
        <taxon>Eukaryota</taxon>
        <taxon>Fungi</taxon>
        <taxon>Dikarya</taxon>
        <taxon>Basidiomycota</taxon>
        <taxon>Agaricomycotina</taxon>
        <taxon>Tremellomycetes</taxon>
        <taxon>Tremellales</taxon>
        <taxon>Cryptococcaceae</taxon>
        <taxon>Kwoniella</taxon>
    </lineage>
</organism>
<evidence type="ECO:0000313" key="2">
    <source>
        <dbReference type="EMBL" id="KAK8858420.1"/>
    </source>
</evidence>
<keyword evidence="1" id="KW-0732">Signal</keyword>
<dbReference type="EMBL" id="JBCAWK010000005">
    <property type="protein sequence ID" value="KAK8858420.1"/>
    <property type="molecule type" value="Genomic_DNA"/>
</dbReference>
<dbReference type="GeneID" id="92179905"/>
<proteinExistence type="predicted"/>
<gene>
    <name evidence="2" type="ORF">IAR55_002647</name>
</gene>
<comment type="caution">
    <text evidence="2">The sequence shown here is derived from an EMBL/GenBank/DDBJ whole genome shotgun (WGS) entry which is preliminary data.</text>
</comment>
<feature type="signal peptide" evidence="1">
    <location>
        <begin position="1"/>
        <end position="22"/>
    </location>
</feature>
<name>A0AAW0YZL6_9TREE</name>
<protein>
    <submittedName>
        <fullName evidence="2">Uncharacterized protein</fullName>
    </submittedName>
</protein>
<dbReference type="RefSeq" id="XP_066803261.1">
    <property type="nucleotide sequence ID" value="XM_066945760.1"/>
</dbReference>